<dbReference type="STRING" id="1086013.SAMN05421774_11526"/>
<evidence type="ECO:0000313" key="2">
    <source>
        <dbReference type="EMBL" id="SIT23759.1"/>
    </source>
</evidence>
<dbReference type="AlphaFoldDB" id="A0A1N7QLS2"/>
<reference evidence="2 3" key="1">
    <citation type="submission" date="2017-01" db="EMBL/GenBank/DDBJ databases">
        <authorList>
            <person name="Mah S.A."/>
            <person name="Swanson W.J."/>
            <person name="Moy G.W."/>
            <person name="Vacquier V.D."/>
        </authorList>
    </citation>
    <scope>NUCLEOTIDE SEQUENCE [LARGE SCALE GENOMIC DNA]</scope>
    <source>
        <strain evidence="2 3">DSM 26375</strain>
    </source>
</reference>
<evidence type="ECO:0000313" key="3">
    <source>
        <dbReference type="Proteomes" id="UP000186141"/>
    </source>
</evidence>
<keyword evidence="3" id="KW-1185">Reference proteome</keyword>
<accession>A0A1N7QLS2</accession>
<dbReference type="RefSeq" id="WP_233128168.1">
    <property type="nucleotide sequence ID" value="NZ_FTOT01000015.1"/>
</dbReference>
<sequence length="84" mass="9131">MTKAVQKITLSPSRDIPFDKLVLSQSNVRRIKAGVSVKELAEDSARRGLLQSLSVRPVLADDGTETGKSRSRPVAVGSKHCPCW</sequence>
<organism evidence="2 3">
    <name type="scientific">Gemmobacter megaterium</name>
    <dbReference type="NCBI Taxonomy" id="1086013"/>
    <lineage>
        <taxon>Bacteria</taxon>
        <taxon>Pseudomonadati</taxon>
        <taxon>Pseudomonadota</taxon>
        <taxon>Alphaproteobacteria</taxon>
        <taxon>Rhodobacterales</taxon>
        <taxon>Paracoccaceae</taxon>
        <taxon>Gemmobacter</taxon>
    </lineage>
</organism>
<protein>
    <submittedName>
        <fullName evidence="2">Chromosome partitioning protein, ParB family</fullName>
    </submittedName>
</protein>
<feature type="region of interest" description="Disordered" evidence="1">
    <location>
        <begin position="61"/>
        <end position="84"/>
    </location>
</feature>
<proteinExistence type="predicted"/>
<gene>
    <name evidence="2" type="ORF">SAMN05421774_11526</name>
</gene>
<evidence type="ECO:0000256" key="1">
    <source>
        <dbReference type="SAM" id="MobiDB-lite"/>
    </source>
</evidence>
<dbReference type="Proteomes" id="UP000186141">
    <property type="component" value="Unassembled WGS sequence"/>
</dbReference>
<dbReference type="EMBL" id="FTOT01000015">
    <property type="protein sequence ID" value="SIT23759.1"/>
    <property type="molecule type" value="Genomic_DNA"/>
</dbReference>
<name>A0A1N7QLS2_9RHOB</name>